<organism evidence="1 2">
    <name type="scientific">Streptomyces anulatus</name>
    <name type="common">Streptomyces chrysomallus</name>
    <dbReference type="NCBI Taxonomy" id="1892"/>
    <lineage>
        <taxon>Bacteria</taxon>
        <taxon>Bacillati</taxon>
        <taxon>Actinomycetota</taxon>
        <taxon>Actinomycetes</taxon>
        <taxon>Kitasatosporales</taxon>
        <taxon>Streptomycetaceae</taxon>
        <taxon>Streptomyces</taxon>
    </lineage>
</organism>
<dbReference type="EMBL" id="CP109491">
    <property type="protein sequence ID" value="WUX41400.1"/>
    <property type="molecule type" value="Genomic_DNA"/>
</dbReference>
<name>A0ABZ1ZSM1_STRAQ</name>
<keyword evidence="2" id="KW-1185">Reference proteome</keyword>
<dbReference type="RefSeq" id="WP_329359136.1">
    <property type="nucleotide sequence ID" value="NZ_CP109490.1"/>
</dbReference>
<gene>
    <name evidence="1" type="ORF">OG367_36525</name>
</gene>
<sequence>MGPGPAAAAAAAAAAQPKVLVVDDQADNLLAMTAVLDWRR</sequence>
<evidence type="ECO:0000313" key="1">
    <source>
        <dbReference type="EMBL" id="WUX41400.1"/>
    </source>
</evidence>
<evidence type="ECO:0000313" key="2">
    <source>
        <dbReference type="Proteomes" id="UP001431926"/>
    </source>
</evidence>
<protein>
    <submittedName>
        <fullName evidence="1">Uncharacterized protein</fullName>
    </submittedName>
</protein>
<reference evidence="1" key="1">
    <citation type="submission" date="2022-10" db="EMBL/GenBank/DDBJ databases">
        <title>The complete genomes of actinobacterial strains from the NBC collection.</title>
        <authorList>
            <person name="Joergensen T.S."/>
            <person name="Alvarez Arevalo M."/>
            <person name="Sterndorff E.B."/>
            <person name="Faurdal D."/>
            <person name="Vuksanovic O."/>
            <person name="Mourched A.-S."/>
            <person name="Charusanti P."/>
            <person name="Shaw S."/>
            <person name="Blin K."/>
            <person name="Weber T."/>
        </authorList>
    </citation>
    <scope>NUCLEOTIDE SEQUENCE</scope>
    <source>
        <strain evidence="1">NBC_01436</strain>
    </source>
</reference>
<proteinExistence type="predicted"/>
<accession>A0ABZ1ZSM1</accession>
<dbReference type="Proteomes" id="UP001431926">
    <property type="component" value="Chromosome"/>
</dbReference>